<gene>
    <name evidence="1" type="ORF">ARMOST_19472</name>
</gene>
<sequence>MFVDATGSQSTITSPASNAILLPNMRMNTSLRRWVGGLYSIKVVRFTTFDINNITVLQYSATSSRFEPPGLHRVTPSKSIASSIFQFAPNKGHVTVAVSYVSWVGPTYRAIDSSNPDSPPAKFFHRE</sequence>
<reference evidence="2" key="1">
    <citation type="journal article" date="2017" name="Nat. Ecol. Evol.">
        <title>Genome expansion and lineage-specific genetic innovations in the forest pathogenic fungi Armillaria.</title>
        <authorList>
            <person name="Sipos G."/>
            <person name="Prasanna A.N."/>
            <person name="Walter M.C."/>
            <person name="O'Connor E."/>
            <person name="Balint B."/>
            <person name="Krizsan K."/>
            <person name="Kiss B."/>
            <person name="Hess J."/>
            <person name="Varga T."/>
            <person name="Slot J."/>
            <person name="Riley R."/>
            <person name="Boka B."/>
            <person name="Rigling D."/>
            <person name="Barry K."/>
            <person name="Lee J."/>
            <person name="Mihaltcheva S."/>
            <person name="LaButti K."/>
            <person name="Lipzen A."/>
            <person name="Waldron R."/>
            <person name="Moloney N.M."/>
            <person name="Sperisen C."/>
            <person name="Kredics L."/>
            <person name="Vagvoelgyi C."/>
            <person name="Patrignani A."/>
            <person name="Fitzpatrick D."/>
            <person name="Nagy I."/>
            <person name="Doyle S."/>
            <person name="Anderson J.B."/>
            <person name="Grigoriev I.V."/>
            <person name="Gueldener U."/>
            <person name="Muensterkoetter M."/>
            <person name="Nagy L.G."/>
        </authorList>
    </citation>
    <scope>NUCLEOTIDE SEQUENCE [LARGE SCALE GENOMIC DNA]</scope>
    <source>
        <strain evidence="2">C18/9</strain>
    </source>
</reference>
<accession>A0A284S4N3</accession>
<dbReference type="EMBL" id="FUEG01000032">
    <property type="protein sequence ID" value="SJL15960.1"/>
    <property type="molecule type" value="Genomic_DNA"/>
</dbReference>
<name>A0A284S4N3_ARMOS</name>
<keyword evidence="2" id="KW-1185">Reference proteome</keyword>
<evidence type="ECO:0000313" key="1">
    <source>
        <dbReference type="EMBL" id="SJL15960.1"/>
    </source>
</evidence>
<proteinExistence type="predicted"/>
<dbReference type="Proteomes" id="UP000219338">
    <property type="component" value="Unassembled WGS sequence"/>
</dbReference>
<organism evidence="1 2">
    <name type="scientific">Armillaria ostoyae</name>
    <name type="common">Armillaria root rot fungus</name>
    <dbReference type="NCBI Taxonomy" id="47428"/>
    <lineage>
        <taxon>Eukaryota</taxon>
        <taxon>Fungi</taxon>
        <taxon>Dikarya</taxon>
        <taxon>Basidiomycota</taxon>
        <taxon>Agaricomycotina</taxon>
        <taxon>Agaricomycetes</taxon>
        <taxon>Agaricomycetidae</taxon>
        <taxon>Agaricales</taxon>
        <taxon>Marasmiineae</taxon>
        <taxon>Physalacriaceae</taxon>
        <taxon>Armillaria</taxon>
    </lineage>
</organism>
<protein>
    <submittedName>
        <fullName evidence="1">Uncharacterized protein</fullName>
    </submittedName>
</protein>
<dbReference type="AlphaFoldDB" id="A0A284S4N3"/>
<evidence type="ECO:0000313" key="2">
    <source>
        <dbReference type="Proteomes" id="UP000219338"/>
    </source>
</evidence>